<comment type="similarity">
    <text evidence="6">Belongs to the WD repeat UTP18 family.</text>
</comment>
<organism evidence="9 10">
    <name type="scientific">Thielaviopsis punctulata</name>
    <dbReference type="NCBI Taxonomy" id="72032"/>
    <lineage>
        <taxon>Eukaryota</taxon>
        <taxon>Fungi</taxon>
        <taxon>Dikarya</taxon>
        <taxon>Ascomycota</taxon>
        <taxon>Pezizomycotina</taxon>
        <taxon>Sordariomycetes</taxon>
        <taxon>Hypocreomycetidae</taxon>
        <taxon>Microascales</taxon>
        <taxon>Ceratocystidaceae</taxon>
        <taxon>Thielaviopsis</taxon>
    </lineage>
</organism>
<evidence type="ECO:0000256" key="3">
    <source>
        <dbReference type="ARBA" id="ARBA00022574"/>
    </source>
</evidence>
<keyword evidence="2" id="KW-0698">rRNA processing</keyword>
<dbReference type="SUPFAM" id="SSF50978">
    <property type="entry name" value="WD40 repeat-like"/>
    <property type="match status" value="1"/>
</dbReference>
<evidence type="ECO:0000256" key="6">
    <source>
        <dbReference type="ARBA" id="ARBA00025767"/>
    </source>
</evidence>
<dbReference type="AlphaFoldDB" id="A0A0F4Z8B7"/>
<feature type="region of interest" description="Disordered" evidence="8">
    <location>
        <begin position="176"/>
        <end position="216"/>
    </location>
</feature>
<proteinExistence type="inferred from homology"/>
<dbReference type="Proteomes" id="UP000033483">
    <property type="component" value="Unassembled WGS sequence"/>
</dbReference>
<gene>
    <name evidence="9" type="ORF">TD95_000886</name>
</gene>
<dbReference type="GO" id="GO:0034388">
    <property type="term" value="C:Pwp2p-containing subcomplex of 90S preribosome"/>
    <property type="evidence" value="ECO:0007669"/>
    <property type="project" value="TreeGrafter"/>
</dbReference>
<dbReference type="PROSITE" id="PS50082">
    <property type="entry name" value="WD_REPEATS_2"/>
    <property type="match status" value="1"/>
</dbReference>
<evidence type="ECO:0000313" key="9">
    <source>
        <dbReference type="EMBL" id="KKA26742.1"/>
    </source>
</evidence>
<feature type="repeat" description="WD" evidence="7">
    <location>
        <begin position="561"/>
        <end position="589"/>
    </location>
</feature>
<dbReference type="InterPro" id="IPR001680">
    <property type="entry name" value="WD40_rpt"/>
</dbReference>
<keyword evidence="5" id="KW-0539">Nucleus</keyword>
<feature type="compositionally biased region" description="Acidic residues" evidence="8">
    <location>
        <begin position="20"/>
        <end position="34"/>
    </location>
</feature>
<keyword evidence="10" id="KW-1185">Reference proteome</keyword>
<evidence type="ECO:0000256" key="7">
    <source>
        <dbReference type="PROSITE-ProRule" id="PRU00221"/>
    </source>
</evidence>
<evidence type="ECO:0000256" key="8">
    <source>
        <dbReference type="SAM" id="MobiDB-lite"/>
    </source>
</evidence>
<dbReference type="GO" id="GO:0006364">
    <property type="term" value="P:rRNA processing"/>
    <property type="evidence" value="ECO:0007669"/>
    <property type="project" value="UniProtKB-KW"/>
</dbReference>
<keyword evidence="3 7" id="KW-0853">WD repeat</keyword>
<dbReference type="InterPro" id="IPR036322">
    <property type="entry name" value="WD40_repeat_dom_sf"/>
</dbReference>
<evidence type="ECO:0000256" key="1">
    <source>
        <dbReference type="ARBA" id="ARBA00004604"/>
    </source>
</evidence>
<dbReference type="EMBL" id="LAEV01001983">
    <property type="protein sequence ID" value="KKA26742.1"/>
    <property type="molecule type" value="Genomic_DNA"/>
</dbReference>
<feature type="compositionally biased region" description="Basic and acidic residues" evidence="8">
    <location>
        <begin position="1"/>
        <end position="17"/>
    </location>
</feature>
<dbReference type="SMART" id="SM00320">
    <property type="entry name" value="WD40"/>
    <property type="match status" value="3"/>
</dbReference>
<evidence type="ECO:0000256" key="5">
    <source>
        <dbReference type="ARBA" id="ARBA00023242"/>
    </source>
</evidence>
<dbReference type="Pfam" id="PF00400">
    <property type="entry name" value="WD40"/>
    <property type="match status" value="1"/>
</dbReference>
<feature type="region of interest" description="Disordered" evidence="8">
    <location>
        <begin position="1"/>
        <end position="45"/>
    </location>
</feature>
<sequence length="589" mass="64410">MSSKKLENADNVSEKYFSDSGDDSEFGGFDDAEDATNRDPATLVKDAAEEELERLVLGNSAGFRRQLFDDLEAVATDAADIQLTTTDADADAGVEDLDDDDLFDFDFASTGEKKPTTATAGAAAAGAPAWEDSDDERMTVSLVSHTRLRKFRVAGQDDTVNGAVYTDRLRQQYLHLNPTPKWAQHGQALAAKRRKRSPGAEGSSSSSDDDEDTEDYGALPIDKFLRDAGALGALGATKRRKLRPEVIDIQRSRDIPDVHGGAVTALSFHPQFPILLSSSPSSIMYLHHIDPQAHPVPNPRLTSVQARQVDVRHSEFRYPAGDKVVFAGRRRYYHSWDLETGVVQKTSHVHGHKKEHKTFERFKLSPCGRYMGIIASTRKGGGIINVVDTNTSNWLAAARLDSRNGVADFAWWSTGDGMTILGRDGSVGEYSMVDKRFLGLWRDDGCIGGIVIALGGHQGPEELGEDAWVAVGSSSGITNIYNRHTLFSVNEQGEVEVAARPTPTKVFEQLITPVTTLTFSPDGQLLAFASREKRDAMRLAHIPSCTVYRNWPTADTPLGRISAVAFSTDSKVLAVGNDNGKIRTWEIRS</sequence>
<dbReference type="InterPro" id="IPR045161">
    <property type="entry name" value="Utp18"/>
</dbReference>
<dbReference type="InterPro" id="IPR015943">
    <property type="entry name" value="WD40/YVTN_repeat-like_dom_sf"/>
</dbReference>
<comment type="subcellular location">
    <subcellularLocation>
        <location evidence="1">Nucleus</location>
        <location evidence="1">Nucleolus</location>
    </subcellularLocation>
</comment>
<protein>
    <submittedName>
        <fullName evidence="9">Uncharacterized protein</fullName>
    </submittedName>
</protein>
<dbReference type="Gene3D" id="2.130.10.10">
    <property type="entry name" value="YVTN repeat-like/Quinoprotein amine dehydrogenase"/>
    <property type="match status" value="1"/>
</dbReference>
<evidence type="ECO:0000256" key="4">
    <source>
        <dbReference type="ARBA" id="ARBA00022737"/>
    </source>
</evidence>
<feature type="region of interest" description="Disordered" evidence="8">
    <location>
        <begin position="113"/>
        <end position="132"/>
    </location>
</feature>
<feature type="compositionally biased region" description="Low complexity" evidence="8">
    <location>
        <begin position="116"/>
        <end position="129"/>
    </location>
</feature>
<dbReference type="PANTHER" id="PTHR18359:SF0">
    <property type="entry name" value="U3 SMALL NUCLEOLAR RNA-ASSOCIATED PROTEIN 18 HOMOLOG"/>
    <property type="match status" value="1"/>
</dbReference>
<dbReference type="FunFam" id="2.130.10.10:FF:000549">
    <property type="entry name" value="Small nucleolar ribonucleoprotein complex subunit"/>
    <property type="match status" value="1"/>
</dbReference>
<comment type="caution">
    <text evidence="9">The sequence shown here is derived from an EMBL/GenBank/DDBJ whole genome shotgun (WGS) entry which is preliminary data.</text>
</comment>
<reference evidence="9 10" key="1">
    <citation type="submission" date="2015-03" db="EMBL/GenBank/DDBJ databases">
        <authorList>
            <person name="Radwan O."/>
            <person name="Al-Naeli F.A."/>
            <person name="Rendon G.A."/>
            <person name="Fields C."/>
        </authorList>
    </citation>
    <scope>NUCLEOTIDE SEQUENCE [LARGE SCALE GENOMIC DNA]</scope>
    <source>
        <strain evidence="9">CR-DP1</strain>
    </source>
</reference>
<dbReference type="PROSITE" id="PS50294">
    <property type="entry name" value="WD_REPEATS_REGION"/>
    <property type="match status" value="1"/>
</dbReference>
<evidence type="ECO:0000256" key="2">
    <source>
        <dbReference type="ARBA" id="ARBA00022552"/>
    </source>
</evidence>
<name>A0A0F4Z8B7_9PEZI</name>
<keyword evidence="4" id="KW-0677">Repeat</keyword>
<evidence type="ECO:0000313" key="10">
    <source>
        <dbReference type="Proteomes" id="UP000033483"/>
    </source>
</evidence>
<dbReference type="PANTHER" id="PTHR18359">
    <property type="entry name" value="WD-REPEAT PROTEIN-RELATED"/>
    <property type="match status" value="1"/>
</dbReference>
<dbReference type="GO" id="GO:0032040">
    <property type="term" value="C:small-subunit processome"/>
    <property type="evidence" value="ECO:0007669"/>
    <property type="project" value="TreeGrafter"/>
</dbReference>
<accession>A0A0F4Z8B7</accession>
<dbReference type="OrthoDB" id="1935146at2759"/>